<dbReference type="GO" id="GO:0033539">
    <property type="term" value="P:fatty acid beta-oxidation using acyl-CoA dehydrogenase"/>
    <property type="evidence" value="ECO:0007669"/>
    <property type="project" value="TreeGrafter"/>
</dbReference>
<keyword evidence="7" id="KW-0560">Oxidoreductase</keyword>
<dbReference type="Gene3D" id="1.10.540.10">
    <property type="entry name" value="Acyl-CoA dehydrogenase/oxidase, N-terminal domain"/>
    <property type="match status" value="1"/>
</dbReference>
<sequence>MFSATRISNKLCPNIILKRISNNLQDGKSIASLASLSETHQLLYKTCKDFAEGELKPIAAKTDREKIYPKKQIEEMGELGLMAVCIPENVGGTGLDYLSYAIATEQISRCCASAGTIMAVQNIYVNALNNFGNDKQKEEFLRPFTDGKQIGSFSLSEPGLGSDASAVATKATKKGSNYIINGTKSWTTNGFESKGLVLFASTDKSKKHKGISCFLLKKDFPGFFVGKKEDKLGIRGSSTCSLVFEDCPVPEENVLGELGKGFNYAMITLDGGRIGIAAQACGIAQASLELAVDYASKRVSFGAPIAKLQLIQNKIAEMALRVESARLLTWRAAYLKDSNTSHTKEAAMAKLAASEAATFNAHQCIQVLGGMGYVSDMPAERYYRDARITEIYEGTSEIQRIVIAANVFKEHGVNIWIYFVNQKKHVDTLLYTIPIANCSTERAFSKLARIKNKYRTNSSQENLNSIMSRAGFKEGQLERQPRGLHNRDFGKKIFQITNTLSPRCPFESQGAPTPLMPRGLRSSKSGPGTESDVLELYVSVRVCMPLPLSPLVAVDFFCSPTYTTIARDARIIRFHEFVRSSCILTAHVLLVTVRFFSLHTWVAVISVVRRSPFKPLRTHRRHFPLLRKFSLVLYIENMSYTLSLGCMLFVFISFLSLPFFKNLNLSGPEIRDILKLILMIAIIFNCQLLSSLMKYFISQCDKLISNMNYEYFTFTVVVTRGAAVATRLNTFSSSVRKSFRIKAMSDSTQSSFSFLSNWKFSLAVCVPCFAVGLGATYYFYSKSNGKKQLPHEPTIKHRDIEGNNVVQKPLESNGIDCNTVKIHKPTLTEQVEEFKKQGNAEFSKQNYDAAITFYTQALSMCPQSEKGLLSTVYQNRAAAYSKLNNNENCVADCDKALELVPSYKKALSRRARALTELGNFKLALEDITAVVMLDEFKNQSDIMFADSVIKSLGKKNLEEYTKHNVFNLPTKIFIENYMKSFSEDPFNDEFPQSLMKSEINTGLELALKCIKDKNYEEIEDACKEELKKTDNSLIRRTLALNLLATFSILRGNYVTGVEHLTTVIETPGVPNKLVINSLIKRSSVYHQQEQVEKSFEDLKRAESIDPNCSEVFHHRAQIYLLEMNSEKAVEEFKRAVELNPTFILSNVQCCYAQYLHAKHMSNVLDTEKFLNKLKGFVIKYPDYVESYTLYAQALTEKGAYEEADLLFKKVYEIYPENATLLVHRALVVLSWKSSINEAFTFLQQAIKVDPKCDYAYETLGTLYIQTGKLEEAVECLEKAVPLSKSEKELLHIFSLRDSARAQLAVIKRLGLTPQL</sequence>
<keyword evidence="15" id="KW-0472">Membrane</keyword>
<dbReference type="Pfam" id="PF02771">
    <property type="entry name" value="Acyl-CoA_dh_N"/>
    <property type="match status" value="1"/>
</dbReference>
<comment type="caution">
    <text evidence="19">The sequence shown here is derived from an EMBL/GenBank/DDBJ whole genome shotgun (WGS) entry which is preliminary data.</text>
</comment>
<dbReference type="InterPro" id="IPR046373">
    <property type="entry name" value="Acyl-CoA_Oxase/DH_mid-dom_sf"/>
</dbReference>
<dbReference type="GO" id="GO:0005739">
    <property type="term" value="C:mitochondrion"/>
    <property type="evidence" value="ECO:0007669"/>
    <property type="project" value="TreeGrafter"/>
</dbReference>
<dbReference type="InterPro" id="IPR009075">
    <property type="entry name" value="AcylCo_DH/oxidase_C"/>
</dbReference>
<evidence type="ECO:0000256" key="9">
    <source>
        <dbReference type="ARBA" id="ARBA00044204"/>
    </source>
</evidence>
<accession>A0A6G0TT61</accession>
<comment type="catalytic activity">
    <reaction evidence="11">
        <text>pentanoyl-CoA + oxidized [electron-transfer flavoprotein] + H(+) = (2E)-pentenoyl-CoA + reduced [electron-transfer flavoprotein]</text>
        <dbReference type="Rhea" id="RHEA:43456"/>
        <dbReference type="Rhea" id="RHEA-COMP:10685"/>
        <dbReference type="Rhea" id="RHEA-COMP:10686"/>
        <dbReference type="ChEBI" id="CHEBI:15378"/>
        <dbReference type="ChEBI" id="CHEBI:57389"/>
        <dbReference type="ChEBI" id="CHEBI:57692"/>
        <dbReference type="ChEBI" id="CHEBI:58307"/>
        <dbReference type="ChEBI" id="CHEBI:86160"/>
    </reaction>
    <physiologicalReaction direction="left-to-right" evidence="11">
        <dbReference type="Rhea" id="RHEA:43457"/>
    </physiologicalReaction>
</comment>
<comment type="function">
    <text evidence="10">Short-chain specific acyl-CoA dehydrogenase is one of the acyl-CoA dehydrogenases that catalyze the first step of mitochondrial fatty acid beta-oxidation, an aerobic process breaking down fatty acids into acetyl-CoA and allowing the production of energy from fats. The first step of fatty acid beta-oxidation consists in the removal of one hydrogen from C-2 and C-3 of the straight-chain fatty acyl-CoA thioester, resulting in the formation of trans-2-enoyl-CoA. Among the different mitochondrial acyl-CoA dehydrogenases, short-chain specific acyl-CoA dehydrogenase acts specifically on acyl-CoAs with saturated 4 to 6 carbons long primary chains.</text>
</comment>
<feature type="transmembrane region" description="Helical" evidence="15">
    <location>
        <begin position="629"/>
        <end position="656"/>
    </location>
</feature>
<name>A0A6G0TT61_APHGL</name>
<evidence type="ECO:0000256" key="8">
    <source>
        <dbReference type="ARBA" id="ARBA00031895"/>
    </source>
</evidence>
<dbReference type="EC" id="1.3.8.1" evidence="4"/>
<evidence type="ECO:0000256" key="11">
    <source>
        <dbReference type="ARBA" id="ARBA00048499"/>
    </source>
</evidence>
<dbReference type="Pfam" id="PF00441">
    <property type="entry name" value="Acyl-CoA_dh_1"/>
    <property type="match status" value="1"/>
</dbReference>
<feature type="domain" description="Acyl-CoA dehydrogenase/oxidase N-terminal" evidence="18">
    <location>
        <begin position="37"/>
        <end position="148"/>
    </location>
</feature>
<reference evidence="19 20" key="1">
    <citation type="submission" date="2019-08" db="EMBL/GenBank/DDBJ databases">
        <title>The genome of the soybean aphid Biotype 1, its phylome, world population structure and adaptation to the North American continent.</title>
        <authorList>
            <person name="Giordano R."/>
            <person name="Donthu R.K."/>
            <person name="Hernandez A.G."/>
            <person name="Wright C.L."/>
            <person name="Zimin A.V."/>
        </authorList>
    </citation>
    <scope>NUCLEOTIDE SEQUENCE [LARGE SCALE GENOMIC DNA]</scope>
    <source>
        <tissue evidence="19">Whole aphids</tissue>
    </source>
</reference>
<dbReference type="SMART" id="SM00028">
    <property type="entry name" value="TPR"/>
    <property type="match status" value="8"/>
</dbReference>
<evidence type="ECO:0000256" key="10">
    <source>
        <dbReference type="ARBA" id="ARBA00045387"/>
    </source>
</evidence>
<feature type="repeat" description="TPR" evidence="14">
    <location>
        <begin position="1184"/>
        <end position="1217"/>
    </location>
</feature>
<evidence type="ECO:0000256" key="7">
    <source>
        <dbReference type="ARBA" id="ARBA00023002"/>
    </source>
</evidence>
<evidence type="ECO:0000313" key="19">
    <source>
        <dbReference type="EMBL" id="KAE9537345.1"/>
    </source>
</evidence>
<feature type="transmembrane region" description="Helical" evidence="15">
    <location>
        <begin position="676"/>
        <end position="697"/>
    </location>
</feature>
<keyword evidence="20" id="KW-1185">Reference proteome</keyword>
<feature type="repeat" description="TPR" evidence="14">
    <location>
        <begin position="1253"/>
        <end position="1286"/>
    </location>
</feature>
<comment type="similarity">
    <text evidence="3">Belongs to the acyl-CoA dehydrogenase family.</text>
</comment>
<evidence type="ECO:0000259" key="16">
    <source>
        <dbReference type="Pfam" id="PF00441"/>
    </source>
</evidence>
<feature type="domain" description="Acyl-CoA dehydrogenase/oxidase C-terminal" evidence="16">
    <location>
        <begin position="259"/>
        <end position="407"/>
    </location>
</feature>
<dbReference type="SUPFAM" id="SSF47203">
    <property type="entry name" value="Acyl-CoA dehydrogenase C-terminal domain-like"/>
    <property type="match status" value="1"/>
</dbReference>
<evidence type="ECO:0000256" key="2">
    <source>
        <dbReference type="ARBA" id="ARBA00005198"/>
    </source>
</evidence>
<dbReference type="InterPro" id="IPR006091">
    <property type="entry name" value="Acyl-CoA_Oxase/DH_mid-dom"/>
</dbReference>
<evidence type="ECO:0000259" key="17">
    <source>
        <dbReference type="Pfam" id="PF02770"/>
    </source>
</evidence>
<dbReference type="InterPro" id="IPR011990">
    <property type="entry name" value="TPR-like_helical_dom_sf"/>
</dbReference>
<evidence type="ECO:0000256" key="6">
    <source>
        <dbReference type="ARBA" id="ARBA00022827"/>
    </source>
</evidence>
<proteinExistence type="inferred from homology"/>
<comment type="catalytic activity">
    <reaction evidence="12">
        <text>hexanoyl-CoA + oxidized [electron-transfer flavoprotein] + H(+) = (2E)-hexenoyl-CoA + reduced [electron-transfer flavoprotein]</text>
        <dbReference type="Rhea" id="RHEA:43464"/>
        <dbReference type="Rhea" id="RHEA-COMP:10685"/>
        <dbReference type="Rhea" id="RHEA-COMP:10686"/>
        <dbReference type="ChEBI" id="CHEBI:15378"/>
        <dbReference type="ChEBI" id="CHEBI:57692"/>
        <dbReference type="ChEBI" id="CHEBI:58307"/>
        <dbReference type="ChEBI" id="CHEBI:62077"/>
        <dbReference type="ChEBI" id="CHEBI:62620"/>
    </reaction>
    <physiologicalReaction direction="left-to-right" evidence="12">
        <dbReference type="Rhea" id="RHEA:43465"/>
    </physiologicalReaction>
</comment>
<evidence type="ECO:0000256" key="15">
    <source>
        <dbReference type="SAM" id="Phobius"/>
    </source>
</evidence>
<evidence type="ECO:0000256" key="3">
    <source>
        <dbReference type="ARBA" id="ARBA00009347"/>
    </source>
</evidence>
<dbReference type="InterPro" id="IPR036250">
    <property type="entry name" value="AcylCo_DH-like_C"/>
</dbReference>
<dbReference type="InterPro" id="IPR019734">
    <property type="entry name" value="TPR_rpt"/>
</dbReference>
<dbReference type="InterPro" id="IPR037069">
    <property type="entry name" value="AcylCoA_DH/ox_N_sf"/>
</dbReference>
<dbReference type="FunFam" id="1.20.140.10:FF:000004">
    <property type="entry name" value="Acyl-CoA dehydrogenase FadE25"/>
    <property type="match status" value="1"/>
</dbReference>
<feature type="repeat" description="TPR" evidence="14">
    <location>
        <begin position="831"/>
        <end position="864"/>
    </location>
</feature>
<dbReference type="SUPFAM" id="SSF48452">
    <property type="entry name" value="TPR-like"/>
    <property type="match status" value="2"/>
</dbReference>
<dbReference type="InterPro" id="IPR006089">
    <property type="entry name" value="Acyl-CoA_DH_CS"/>
</dbReference>
<dbReference type="EMBL" id="VYZN01000018">
    <property type="protein sequence ID" value="KAE9537345.1"/>
    <property type="molecule type" value="Genomic_DNA"/>
</dbReference>
<feature type="domain" description="Acyl-CoA oxidase/dehydrogenase middle" evidence="17">
    <location>
        <begin position="152"/>
        <end position="247"/>
    </location>
</feature>
<evidence type="ECO:0000256" key="12">
    <source>
        <dbReference type="ARBA" id="ARBA00049192"/>
    </source>
</evidence>
<keyword evidence="15" id="KW-0812">Transmembrane</keyword>
<gene>
    <name evidence="19" type="ORF">AGLY_006368</name>
</gene>
<keyword evidence="6" id="KW-0274">FAD</keyword>
<dbReference type="SUPFAM" id="SSF56645">
    <property type="entry name" value="Acyl-CoA dehydrogenase NM domain-like"/>
    <property type="match status" value="1"/>
</dbReference>
<feature type="repeat" description="TPR" evidence="14">
    <location>
        <begin position="1109"/>
        <end position="1142"/>
    </location>
</feature>
<dbReference type="PROSITE" id="PS00073">
    <property type="entry name" value="ACYL_COA_DH_2"/>
    <property type="match status" value="1"/>
</dbReference>
<evidence type="ECO:0000256" key="4">
    <source>
        <dbReference type="ARBA" id="ARBA00012046"/>
    </source>
</evidence>
<comment type="cofactor">
    <cofactor evidence="1">
        <name>FAD</name>
        <dbReference type="ChEBI" id="CHEBI:57692"/>
    </cofactor>
</comment>
<dbReference type="GO" id="GO:0050660">
    <property type="term" value="F:flavin adenine dinucleotide binding"/>
    <property type="evidence" value="ECO:0007669"/>
    <property type="project" value="InterPro"/>
</dbReference>
<dbReference type="Pfam" id="PF13181">
    <property type="entry name" value="TPR_8"/>
    <property type="match status" value="5"/>
</dbReference>
<organism evidence="19 20">
    <name type="scientific">Aphis glycines</name>
    <name type="common">Soybean aphid</name>
    <dbReference type="NCBI Taxonomy" id="307491"/>
    <lineage>
        <taxon>Eukaryota</taxon>
        <taxon>Metazoa</taxon>
        <taxon>Ecdysozoa</taxon>
        <taxon>Arthropoda</taxon>
        <taxon>Hexapoda</taxon>
        <taxon>Insecta</taxon>
        <taxon>Pterygota</taxon>
        <taxon>Neoptera</taxon>
        <taxon>Paraneoptera</taxon>
        <taxon>Hemiptera</taxon>
        <taxon>Sternorrhyncha</taxon>
        <taxon>Aphidomorpha</taxon>
        <taxon>Aphidoidea</taxon>
        <taxon>Aphididae</taxon>
        <taxon>Aphidini</taxon>
        <taxon>Aphis</taxon>
        <taxon>Aphis</taxon>
    </lineage>
</organism>
<evidence type="ECO:0000256" key="14">
    <source>
        <dbReference type="PROSITE-ProRule" id="PRU00339"/>
    </source>
</evidence>
<dbReference type="PANTHER" id="PTHR43884">
    <property type="entry name" value="ACYL-COA DEHYDROGENASE"/>
    <property type="match status" value="1"/>
</dbReference>
<dbReference type="GO" id="GO:0046359">
    <property type="term" value="P:butyrate catabolic process"/>
    <property type="evidence" value="ECO:0007669"/>
    <property type="project" value="TreeGrafter"/>
</dbReference>
<evidence type="ECO:0000256" key="1">
    <source>
        <dbReference type="ARBA" id="ARBA00001974"/>
    </source>
</evidence>
<keyword evidence="14" id="KW-0802">TPR repeat</keyword>
<dbReference type="FunFam" id="2.40.110.10:FF:000001">
    <property type="entry name" value="Acyl-CoA dehydrogenase, mitochondrial"/>
    <property type="match status" value="1"/>
</dbReference>
<dbReference type="PANTHER" id="PTHR43884:SF12">
    <property type="entry name" value="ISOVALERYL-COA DEHYDROGENASE, MITOCHONDRIAL-RELATED"/>
    <property type="match status" value="1"/>
</dbReference>
<evidence type="ECO:0000259" key="18">
    <source>
        <dbReference type="Pfam" id="PF02771"/>
    </source>
</evidence>
<dbReference type="PROSITE" id="PS50005">
    <property type="entry name" value="TPR"/>
    <property type="match status" value="4"/>
</dbReference>
<dbReference type="Pfam" id="PF02770">
    <property type="entry name" value="Acyl-CoA_dh_M"/>
    <property type="match status" value="1"/>
</dbReference>
<feature type="transmembrane region" description="Helical" evidence="15">
    <location>
        <begin position="760"/>
        <end position="780"/>
    </location>
</feature>
<dbReference type="InterPro" id="IPR009100">
    <property type="entry name" value="AcylCoA_DH/oxidase_NM_dom_sf"/>
</dbReference>
<dbReference type="Gene3D" id="1.20.140.10">
    <property type="entry name" value="Butyryl-CoA Dehydrogenase, subunit A, domain 3"/>
    <property type="match status" value="1"/>
</dbReference>
<keyword evidence="5" id="KW-0285">Flavoprotein</keyword>
<dbReference type="OrthoDB" id="66418at2759"/>
<evidence type="ECO:0000256" key="13">
    <source>
        <dbReference type="ARBA" id="ARBA00050758"/>
    </source>
</evidence>
<dbReference type="Gene3D" id="2.40.110.10">
    <property type="entry name" value="Butyryl-CoA Dehydrogenase, subunit A, domain 2"/>
    <property type="match status" value="1"/>
</dbReference>
<dbReference type="FunFam" id="1.10.540.10:FF:000002">
    <property type="entry name" value="Acyl-CoA dehydrogenase FadE19"/>
    <property type="match status" value="1"/>
</dbReference>
<dbReference type="InterPro" id="IPR013786">
    <property type="entry name" value="AcylCoA_DH/ox_N"/>
</dbReference>
<dbReference type="Proteomes" id="UP000475862">
    <property type="component" value="Unassembled WGS sequence"/>
</dbReference>
<comment type="pathway">
    <text evidence="2">Lipid metabolism; mitochondrial fatty acid beta-oxidation.</text>
</comment>
<comment type="catalytic activity">
    <reaction evidence="13">
        <text>butanoyl-CoA + oxidized [electron-transfer flavoprotein] + H(+) = (2E)-butenoyl-CoA + reduced [electron-transfer flavoprotein]</text>
        <dbReference type="Rhea" id="RHEA:24004"/>
        <dbReference type="Rhea" id="RHEA-COMP:10685"/>
        <dbReference type="Rhea" id="RHEA-COMP:10686"/>
        <dbReference type="ChEBI" id="CHEBI:15378"/>
        <dbReference type="ChEBI" id="CHEBI:57332"/>
        <dbReference type="ChEBI" id="CHEBI:57371"/>
        <dbReference type="ChEBI" id="CHEBI:57692"/>
        <dbReference type="ChEBI" id="CHEBI:58307"/>
        <dbReference type="EC" id="1.3.8.1"/>
    </reaction>
    <physiologicalReaction direction="left-to-right" evidence="13">
        <dbReference type="Rhea" id="RHEA:24005"/>
    </physiologicalReaction>
</comment>
<dbReference type="CDD" id="cd01158">
    <property type="entry name" value="SCAD_SBCAD"/>
    <property type="match status" value="1"/>
</dbReference>
<feature type="transmembrane region" description="Helical" evidence="15">
    <location>
        <begin position="584"/>
        <end position="608"/>
    </location>
</feature>
<evidence type="ECO:0000313" key="20">
    <source>
        <dbReference type="Proteomes" id="UP000475862"/>
    </source>
</evidence>
<evidence type="ECO:0000256" key="5">
    <source>
        <dbReference type="ARBA" id="ARBA00022630"/>
    </source>
</evidence>
<keyword evidence="15" id="KW-1133">Transmembrane helix</keyword>
<protein>
    <recommendedName>
        <fullName evidence="9">Short-chain specific acyl-CoA dehydrogenase, mitochondrial</fullName>
        <ecNumber evidence="4">1.3.8.1</ecNumber>
    </recommendedName>
    <alternativeName>
        <fullName evidence="8">Butyryl-CoA dehydrogenase</fullName>
    </alternativeName>
</protein>
<dbReference type="Gene3D" id="1.25.40.10">
    <property type="entry name" value="Tetratricopeptide repeat domain"/>
    <property type="match status" value="2"/>
</dbReference>
<dbReference type="GO" id="GO:0016937">
    <property type="term" value="F:short-chain fatty acyl-CoA dehydrogenase activity"/>
    <property type="evidence" value="ECO:0007669"/>
    <property type="project" value="UniProtKB-EC"/>
</dbReference>